<accession>A0ABY1QQX0</accession>
<evidence type="ECO:0000256" key="2">
    <source>
        <dbReference type="SAM" id="MobiDB-lite"/>
    </source>
</evidence>
<sequence length="481" mass="52578">MSTPTPAASLAASPIPVGMPGNDNTASNFVTAASPLPVTPQPGTPAAEITGMPAADSPDQTPHAAPATPIAQQPADSPSPIHSLSKPATGALPLAPRPTALPGKIMIVDDEIANVLIVKKYLERAGYRSFETTTDSTAALRIAQATNPDCLLLDINMPSIDGIEILRELRKNPRFRHLPVLILTANTDEKIKLMCLELGATDFLLKPVDPMDLTPRVRNSLQMKSYQDRLQHHAAELEVKVEQRTRELEASRREVVYCLARAAEMRDNDTGNHVIRVGRFAGLIAKTMGLPDWFVRDIEMAAQLHDVGKIAIPDAILLKPGKLEAEEFEIIQNHVKFGHQIIEPHAGSDARLMRRHVEFGSDMLRNGSALMRLAASIAQTHHERFDGTGYPLGLAGNDIPIEGRITAVADVFDALSAERPYKKAMPREKCFKILEEGRGTHFDPTVLDAFFNATKDIVRVQLDFMDHVEPNKPTFAASPSE</sequence>
<dbReference type="PROSITE" id="PS50110">
    <property type="entry name" value="RESPONSE_REGULATORY"/>
    <property type="match status" value="1"/>
</dbReference>
<reference evidence="5 6" key="1">
    <citation type="submission" date="2017-05" db="EMBL/GenBank/DDBJ databases">
        <authorList>
            <person name="Varghese N."/>
            <person name="Submissions S."/>
        </authorList>
    </citation>
    <scope>NUCLEOTIDE SEQUENCE [LARGE SCALE GENOMIC DNA]</scope>
    <source>
        <strain evidence="5 6">DSM 25457</strain>
    </source>
</reference>
<dbReference type="InterPro" id="IPR011006">
    <property type="entry name" value="CheY-like_superfamily"/>
</dbReference>
<dbReference type="InterPro" id="IPR037522">
    <property type="entry name" value="HD_GYP_dom"/>
</dbReference>
<comment type="caution">
    <text evidence="5">The sequence shown here is derived from an EMBL/GenBank/DDBJ whole genome shotgun (WGS) entry which is preliminary data.</text>
</comment>
<feature type="modified residue" description="4-aspartylphosphate" evidence="1">
    <location>
        <position position="154"/>
    </location>
</feature>
<evidence type="ECO:0000313" key="5">
    <source>
        <dbReference type="EMBL" id="SMP76103.1"/>
    </source>
</evidence>
<dbReference type="PANTHER" id="PTHR45228:SF1">
    <property type="entry name" value="CYCLIC DI-GMP PHOSPHODIESTERASE TM_0186"/>
    <property type="match status" value="1"/>
</dbReference>
<dbReference type="Gene3D" id="3.40.50.2300">
    <property type="match status" value="1"/>
</dbReference>
<dbReference type="CDD" id="cd17551">
    <property type="entry name" value="REC_RpfG-like"/>
    <property type="match status" value="1"/>
</dbReference>
<dbReference type="SUPFAM" id="SSF52172">
    <property type="entry name" value="CheY-like"/>
    <property type="match status" value="1"/>
</dbReference>
<feature type="domain" description="HD-GYP" evidence="4">
    <location>
        <begin position="248"/>
        <end position="466"/>
    </location>
</feature>
<dbReference type="SUPFAM" id="SSF109604">
    <property type="entry name" value="HD-domain/PDEase-like"/>
    <property type="match status" value="1"/>
</dbReference>
<feature type="compositionally biased region" description="Low complexity" evidence="2">
    <location>
        <begin position="60"/>
        <end position="75"/>
    </location>
</feature>
<dbReference type="InterPro" id="IPR052020">
    <property type="entry name" value="Cyclic_di-GMP/3'3'-cGAMP_PDE"/>
</dbReference>
<protein>
    <submittedName>
        <fullName evidence="5">Two-component system response regulator</fullName>
    </submittedName>
</protein>
<dbReference type="Pfam" id="PF13487">
    <property type="entry name" value="HD_5"/>
    <property type="match status" value="2"/>
</dbReference>
<dbReference type="PROSITE" id="PS51832">
    <property type="entry name" value="HD_GYP"/>
    <property type="match status" value="1"/>
</dbReference>
<dbReference type="Pfam" id="PF00072">
    <property type="entry name" value="Response_reg"/>
    <property type="match status" value="1"/>
</dbReference>
<dbReference type="SMART" id="SM00471">
    <property type="entry name" value="HDc"/>
    <property type="match status" value="1"/>
</dbReference>
<keyword evidence="1" id="KW-0597">Phosphoprotein</keyword>
<organism evidence="5 6">
    <name type="scientific">Neorhodopirellula lusitana</name>
    <dbReference type="NCBI Taxonomy" id="445327"/>
    <lineage>
        <taxon>Bacteria</taxon>
        <taxon>Pseudomonadati</taxon>
        <taxon>Planctomycetota</taxon>
        <taxon>Planctomycetia</taxon>
        <taxon>Pirellulales</taxon>
        <taxon>Pirellulaceae</taxon>
        <taxon>Neorhodopirellula</taxon>
    </lineage>
</organism>
<dbReference type="RefSeq" id="WP_283435172.1">
    <property type="nucleotide sequence ID" value="NZ_CAWLDM010000001.1"/>
</dbReference>
<feature type="compositionally biased region" description="Low complexity" evidence="2">
    <location>
        <begin position="1"/>
        <end position="16"/>
    </location>
</feature>
<dbReference type="PANTHER" id="PTHR45228">
    <property type="entry name" value="CYCLIC DI-GMP PHOSPHODIESTERASE TM_0186-RELATED"/>
    <property type="match status" value="1"/>
</dbReference>
<feature type="domain" description="Response regulatory" evidence="3">
    <location>
        <begin position="104"/>
        <end position="221"/>
    </location>
</feature>
<keyword evidence="6" id="KW-1185">Reference proteome</keyword>
<dbReference type="Proteomes" id="UP001158067">
    <property type="component" value="Unassembled WGS sequence"/>
</dbReference>
<evidence type="ECO:0000313" key="6">
    <source>
        <dbReference type="Proteomes" id="UP001158067"/>
    </source>
</evidence>
<proteinExistence type="predicted"/>
<dbReference type="InterPro" id="IPR003607">
    <property type="entry name" value="HD/PDEase_dom"/>
</dbReference>
<dbReference type="EMBL" id="FXUG01000020">
    <property type="protein sequence ID" value="SMP76103.1"/>
    <property type="molecule type" value="Genomic_DNA"/>
</dbReference>
<dbReference type="SMART" id="SM00448">
    <property type="entry name" value="REC"/>
    <property type="match status" value="1"/>
</dbReference>
<evidence type="ECO:0000259" key="3">
    <source>
        <dbReference type="PROSITE" id="PS50110"/>
    </source>
</evidence>
<feature type="region of interest" description="Disordered" evidence="2">
    <location>
        <begin position="1"/>
        <end position="90"/>
    </location>
</feature>
<dbReference type="InterPro" id="IPR001789">
    <property type="entry name" value="Sig_transdc_resp-reg_receiver"/>
</dbReference>
<dbReference type="CDD" id="cd00077">
    <property type="entry name" value="HDc"/>
    <property type="match status" value="1"/>
</dbReference>
<feature type="compositionally biased region" description="Polar residues" evidence="2">
    <location>
        <begin position="22"/>
        <end position="31"/>
    </location>
</feature>
<evidence type="ECO:0000256" key="1">
    <source>
        <dbReference type="PROSITE-ProRule" id="PRU00169"/>
    </source>
</evidence>
<dbReference type="Gene3D" id="1.10.3210.10">
    <property type="entry name" value="Hypothetical protein af1432"/>
    <property type="match status" value="2"/>
</dbReference>
<name>A0ABY1QQX0_9BACT</name>
<evidence type="ECO:0000259" key="4">
    <source>
        <dbReference type="PROSITE" id="PS51832"/>
    </source>
</evidence>
<gene>
    <name evidence="5" type="ORF">SAMN06265222_12087</name>
</gene>